<dbReference type="PANTHER" id="PTHR40393:SF1">
    <property type="entry name" value="LYSINE BIOSYNTHESIS PROTEIN-RELATED"/>
    <property type="match status" value="1"/>
</dbReference>
<accession>A0ABU3NLX6</accession>
<dbReference type="NCBIfam" id="TIGR01206">
    <property type="entry name" value="lysW"/>
    <property type="match status" value="1"/>
</dbReference>
<gene>
    <name evidence="1" type="primary">lysW</name>
    <name evidence="1" type="ORF">QYE77_06205</name>
</gene>
<comment type="caution">
    <text evidence="1">The sequence shown here is derived from an EMBL/GenBank/DDBJ whole genome shotgun (WGS) entry which is preliminary data.</text>
</comment>
<dbReference type="Gene3D" id="2.20.28.160">
    <property type="match status" value="1"/>
</dbReference>
<protein>
    <submittedName>
        <fullName evidence="1">Lysine biosynthesis protein LysW</fullName>
    </submittedName>
</protein>
<evidence type="ECO:0000313" key="1">
    <source>
        <dbReference type="EMBL" id="MDT8897855.1"/>
    </source>
</evidence>
<dbReference type="Proteomes" id="UP001254165">
    <property type="component" value="Unassembled WGS sequence"/>
</dbReference>
<dbReference type="PANTHER" id="PTHR40393">
    <property type="entry name" value="LYSINE BIOSYNTHESIS PROTEIN-RELATED-RELATED"/>
    <property type="match status" value="1"/>
</dbReference>
<sequence>MMSTHCPECEAVIEVNEDVQLGEILVCPDCGVDLEVTALEPFTLDLAPMEAEDWGE</sequence>
<proteinExistence type="predicted"/>
<evidence type="ECO:0000313" key="2">
    <source>
        <dbReference type="Proteomes" id="UP001254165"/>
    </source>
</evidence>
<keyword evidence="2" id="KW-1185">Reference proteome</keyword>
<organism evidence="1 2">
    <name type="scientific">Thermanaerothrix solaris</name>
    <dbReference type="NCBI Taxonomy" id="3058434"/>
    <lineage>
        <taxon>Bacteria</taxon>
        <taxon>Bacillati</taxon>
        <taxon>Chloroflexota</taxon>
        <taxon>Anaerolineae</taxon>
        <taxon>Anaerolineales</taxon>
        <taxon>Anaerolineaceae</taxon>
        <taxon>Thermanaerothrix</taxon>
    </lineage>
</organism>
<dbReference type="Pfam" id="PF21344">
    <property type="entry name" value="Zn_ribbon_LysW"/>
    <property type="match status" value="1"/>
</dbReference>
<reference evidence="1 2" key="1">
    <citation type="submission" date="2023-07" db="EMBL/GenBank/DDBJ databases">
        <title>Novel species of Thermanaerothrix with wide hydrolytic capabilities.</title>
        <authorList>
            <person name="Zayulina K.S."/>
            <person name="Podosokorskaya O.A."/>
            <person name="Elcheninov A.G."/>
        </authorList>
    </citation>
    <scope>NUCLEOTIDE SEQUENCE [LARGE SCALE GENOMIC DNA]</scope>
    <source>
        <strain evidence="1 2">4228-RoL</strain>
    </source>
</reference>
<dbReference type="EMBL" id="JAUHMF010000001">
    <property type="protein sequence ID" value="MDT8897855.1"/>
    <property type="molecule type" value="Genomic_DNA"/>
</dbReference>
<dbReference type="RefSeq" id="WP_315624508.1">
    <property type="nucleotide sequence ID" value="NZ_JAUHMF010000001.1"/>
</dbReference>
<dbReference type="InterPro" id="IPR005906">
    <property type="entry name" value="LysW"/>
</dbReference>
<name>A0ABU3NLX6_9CHLR</name>